<dbReference type="EMBL" id="KN655125">
    <property type="protein sequence ID" value="KHN24682.1"/>
    <property type="molecule type" value="Genomic_DNA"/>
</dbReference>
<reference evidence="2" key="1">
    <citation type="submission" date="2014-07" db="EMBL/GenBank/DDBJ databases">
        <title>Identification of a novel salt tolerance gene in wild soybean by whole-genome sequencing.</title>
        <authorList>
            <person name="Lam H.-M."/>
            <person name="Qi X."/>
            <person name="Li M.-W."/>
            <person name="Liu X."/>
            <person name="Xie M."/>
            <person name="Ni M."/>
            <person name="Xu X."/>
        </authorList>
    </citation>
    <scope>NUCLEOTIDE SEQUENCE [LARGE SCALE GENOMIC DNA]</scope>
    <source>
        <tissue evidence="2">Root</tissue>
    </source>
</reference>
<keyword evidence="1" id="KW-0472">Membrane</keyword>
<sequence>LPFVYLGIPIGANPRRARVWEPIIQKCERRLARWKQRFISFGGRVTLIQSVLTSIPIYYFSFFR</sequence>
<evidence type="ECO:0000313" key="2">
    <source>
        <dbReference type="EMBL" id="KHN24682.1"/>
    </source>
</evidence>
<dbReference type="PANTHER" id="PTHR33116:SF78">
    <property type="entry name" value="OS12G0587133 PROTEIN"/>
    <property type="match status" value="1"/>
</dbReference>
<dbReference type="AlphaFoldDB" id="A0A0B2QYG2"/>
<organism evidence="2">
    <name type="scientific">Glycine soja</name>
    <name type="common">Wild soybean</name>
    <dbReference type="NCBI Taxonomy" id="3848"/>
    <lineage>
        <taxon>Eukaryota</taxon>
        <taxon>Viridiplantae</taxon>
        <taxon>Streptophyta</taxon>
        <taxon>Embryophyta</taxon>
        <taxon>Tracheophyta</taxon>
        <taxon>Spermatophyta</taxon>
        <taxon>Magnoliopsida</taxon>
        <taxon>eudicotyledons</taxon>
        <taxon>Gunneridae</taxon>
        <taxon>Pentapetalae</taxon>
        <taxon>rosids</taxon>
        <taxon>fabids</taxon>
        <taxon>Fabales</taxon>
        <taxon>Fabaceae</taxon>
        <taxon>Papilionoideae</taxon>
        <taxon>50 kb inversion clade</taxon>
        <taxon>NPAAA clade</taxon>
        <taxon>indigoferoid/millettioid clade</taxon>
        <taxon>Phaseoleae</taxon>
        <taxon>Glycine</taxon>
        <taxon>Glycine subgen. Soja</taxon>
    </lineage>
</organism>
<dbReference type="Proteomes" id="UP000053555">
    <property type="component" value="Unassembled WGS sequence"/>
</dbReference>
<feature type="transmembrane region" description="Helical" evidence="1">
    <location>
        <begin position="38"/>
        <end position="60"/>
    </location>
</feature>
<keyword evidence="1" id="KW-0812">Transmembrane</keyword>
<proteinExistence type="predicted"/>
<feature type="non-terminal residue" evidence="2">
    <location>
        <position position="1"/>
    </location>
</feature>
<gene>
    <name evidence="2" type="ORF">glysoja_029751</name>
</gene>
<keyword evidence="1" id="KW-1133">Transmembrane helix</keyword>
<accession>A0A0B2QYG2</accession>
<feature type="non-terminal residue" evidence="2">
    <location>
        <position position="64"/>
    </location>
</feature>
<evidence type="ECO:0000256" key="1">
    <source>
        <dbReference type="SAM" id="Phobius"/>
    </source>
</evidence>
<dbReference type="PANTHER" id="PTHR33116">
    <property type="entry name" value="REVERSE TRANSCRIPTASE ZINC-BINDING DOMAIN-CONTAINING PROTEIN-RELATED-RELATED"/>
    <property type="match status" value="1"/>
</dbReference>
<protein>
    <submittedName>
        <fullName evidence="2">Uncharacterized protein</fullName>
    </submittedName>
</protein>
<name>A0A0B2QYG2_GLYSO</name>